<organism evidence="1 2">
    <name type="scientific">Clostridium frigoriphilum</name>
    <dbReference type="NCBI Taxonomy" id="443253"/>
    <lineage>
        <taxon>Bacteria</taxon>
        <taxon>Bacillati</taxon>
        <taxon>Bacillota</taxon>
        <taxon>Clostridia</taxon>
        <taxon>Eubacteriales</taxon>
        <taxon>Clostridiaceae</taxon>
        <taxon>Clostridium</taxon>
    </lineage>
</organism>
<dbReference type="Proteomes" id="UP001498469">
    <property type="component" value="Unassembled WGS sequence"/>
</dbReference>
<accession>A0ABU7USB6</accession>
<reference evidence="1 2" key="1">
    <citation type="submission" date="2023-11" db="EMBL/GenBank/DDBJ databases">
        <title>Draft genome sequence of a psychrophilic Clostridium strain from permafrost water brine.</title>
        <authorList>
            <person name="Shcherbakova V.A."/>
            <person name="Trubitsyn V.E."/>
            <person name="Zakharyuk A.G."/>
        </authorList>
    </citation>
    <scope>NUCLEOTIDE SEQUENCE [LARGE SCALE GENOMIC DNA]</scope>
    <source>
        <strain evidence="1 2">14F</strain>
    </source>
</reference>
<evidence type="ECO:0000313" key="1">
    <source>
        <dbReference type="EMBL" id="MEF2114272.1"/>
    </source>
</evidence>
<dbReference type="EMBL" id="JAZHFS010000021">
    <property type="protein sequence ID" value="MEF2114272.1"/>
    <property type="molecule type" value="Genomic_DNA"/>
</dbReference>
<evidence type="ECO:0000313" key="2">
    <source>
        <dbReference type="Proteomes" id="UP001498469"/>
    </source>
</evidence>
<proteinExistence type="predicted"/>
<sequence length="146" mass="17217">MKSKTSNNLYYVCSLMEFIGRETKNKRCDIVNLLGEETIRHILEYADVFHSEQIAAVADRFIEEYKIEKGLFDNVENCKYNVPDYWSIGAVYQRLIESVCKVDLVLTLIEVYNSWISVYIDDYNIAVYYMTPQYIKVCYEQGEILE</sequence>
<protein>
    <submittedName>
        <fullName evidence="1">Uncharacterized protein</fullName>
    </submittedName>
</protein>
<keyword evidence="2" id="KW-1185">Reference proteome</keyword>
<dbReference type="RefSeq" id="WP_216253687.1">
    <property type="nucleotide sequence ID" value="NZ_JAZHFS010000021.1"/>
</dbReference>
<gene>
    <name evidence="1" type="ORF">SJI18_18410</name>
</gene>
<name>A0ABU7USB6_9CLOT</name>
<comment type="caution">
    <text evidence="1">The sequence shown here is derived from an EMBL/GenBank/DDBJ whole genome shotgun (WGS) entry which is preliminary data.</text>
</comment>